<evidence type="ECO:0000313" key="7">
    <source>
        <dbReference type="EMBL" id="RKU46335.1"/>
    </source>
</evidence>
<protein>
    <recommendedName>
        <fullName evidence="6">FAD-binding domain-containing protein</fullName>
    </recommendedName>
</protein>
<evidence type="ECO:0000313" key="8">
    <source>
        <dbReference type="Proteomes" id="UP000275385"/>
    </source>
</evidence>
<dbReference type="EMBL" id="QVQW01000015">
    <property type="protein sequence ID" value="RKU46335.1"/>
    <property type="molecule type" value="Genomic_DNA"/>
</dbReference>
<dbReference type="AlphaFoldDB" id="A0A420YEJ5"/>
<feature type="domain" description="FAD-binding" evidence="6">
    <location>
        <begin position="339"/>
        <end position="406"/>
    </location>
</feature>
<keyword evidence="8" id="KW-1185">Reference proteome</keyword>
<keyword evidence="3" id="KW-0274">FAD</keyword>
<gene>
    <name evidence="7" type="ORF">DL546_008510</name>
</gene>
<dbReference type="SUPFAM" id="SSF51905">
    <property type="entry name" value="FAD/NAD(P)-binding domain"/>
    <property type="match status" value="1"/>
</dbReference>
<evidence type="ECO:0000256" key="3">
    <source>
        <dbReference type="ARBA" id="ARBA00022827"/>
    </source>
</evidence>
<reference evidence="7 8" key="1">
    <citation type="submission" date="2018-08" db="EMBL/GenBank/DDBJ databases">
        <title>Draft genome of the lignicolous fungus Coniochaeta pulveracea.</title>
        <authorList>
            <person name="Borstlap C.J."/>
            <person name="De Witt R.N."/>
            <person name="Botha A."/>
            <person name="Volschenk H."/>
        </authorList>
    </citation>
    <scope>NUCLEOTIDE SEQUENCE [LARGE SCALE GENOMIC DNA]</scope>
    <source>
        <strain evidence="7 8">CAB683</strain>
    </source>
</reference>
<dbReference type="PANTHER" id="PTHR47178">
    <property type="entry name" value="MONOOXYGENASE, FAD-BINDING"/>
    <property type="match status" value="1"/>
</dbReference>
<keyword evidence="4" id="KW-0560">Oxidoreductase</keyword>
<dbReference type="Proteomes" id="UP000275385">
    <property type="component" value="Unassembled WGS sequence"/>
</dbReference>
<accession>A0A420YEJ5</accession>
<comment type="cofactor">
    <cofactor evidence="1">
        <name>FAD</name>
        <dbReference type="ChEBI" id="CHEBI:57692"/>
    </cofactor>
</comment>
<evidence type="ECO:0000256" key="2">
    <source>
        <dbReference type="ARBA" id="ARBA00022630"/>
    </source>
</evidence>
<proteinExistence type="predicted"/>
<evidence type="ECO:0000256" key="5">
    <source>
        <dbReference type="ARBA" id="ARBA00023033"/>
    </source>
</evidence>
<dbReference type="GO" id="GO:0004497">
    <property type="term" value="F:monooxygenase activity"/>
    <property type="evidence" value="ECO:0007669"/>
    <property type="project" value="UniProtKB-KW"/>
</dbReference>
<dbReference type="OrthoDB" id="47494at2759"/>
<sequence length="433" mass="48232">MSPSVTKPQAHNGEKREVHILIVGGGLTGLIFAQGLRKFNALAAAASCPVQFKYTIFERDPYVFARGGGYSLSFHWALKYLDEVLPPEVAAGLDNCLTNPHAVDQGDGGQYQYLNLRTGEPIVQYPISGTMVKRLSREKLIRLLMTDLDVQFSKQLSDITYQDDYNTVTAHFRDGSQATGDLLVGADGARSTVRKMLCGGEAAANTRLPIRMLGLRCVYPVDKICKCLEIDPFFYHGGDPVRNGYFWFSVIDLPRPDADKQVAECQMTMSWPYEQGFDGISEPADVPATNEERLAWMRRLADPWAEPMRTMVHDIPVDTEVREILLENWVPELGKWDNHGGRITLVGDAAHAMTIFRGEAANHGIVDVGNLLNLLTSIPSEGLNLKRVIDEYEREMIERTAPAVERAHTACIDANTFESVREGSSFLARKILK</sequence>
<dbReference type="InterPro" id="IPR036188">
    <property type="entry name" value="FAD/NAD-bd_sf"/>
</dbReference>
<name>A0A420YEJ5_9PEZI</name>
<keyword evidence="2" id="KW-0285">Flavoprotein</keyword>
<evidence type="ECO:0000256" key="1">
    <source>
        <dbReference type="ARBA" id="ARBA00001974"/>
    </source>
</evidence>
<keyword evidence="5" id="KW-0503">Monooxygenase</keyword>
<comment type="caution">
    <text evidence="7">The sequence shown here is derived from an EMBL/GenBank/DDBJ whole genome shotgun (WGS) entry which is preliminary data.</text>
</comment>
<dbReference type="PANTHER" id="PTHR47178:SF1">
    <property type="entry name" value="FAD-BINDING DOMAIN-CONTAINING PROTEIN-RELATED"/>
    <property type="match status" value="1"/>
</dbReference>
<evidence type="ECO:0000256" key="4">
    <source>
        <dbReference type="ARBA" id="ARBA00023002"/>
    </source>
</evidence>
<dbReference type="STRING" id="177199.A0A420YEJ5"/>
<evidence type="ECO:0000259" key="6">
    <source>
        <dbReference type="Pfam" id="PF01494"/>
    </source>
</evidence>
<dbReference type="GO" id="GO:0071949">
    <property type="term" value="F:FAD binding"/>
    <property type="evidence" value="ECO:0007669"/>
    <property type="project" value="InterPro"/>
</dbReference>
<dbReference type="Gene3D" id="3.50.50.60">
    <property type="entry name" value="FAD/NAD(P)-binding domain"/>
    <property type="match status" value="1"/>
</dbReference>
<organism evidence="7 8">
    <name type="scientific">Coniochaeta pulveracea</name>
    <dbReference type="NCBI Taxonomy" id="177199"/>
    <lineage>
        <taxon>Eukaryota</taxon>
        <taxon>Fungi</taxon>
        <taxon>Dikarya</taxon>
        <taxon>Ascomycota</taxon>
        <taxon>Pezizomycotina</taxon>
        <taxon>Sordariomycetes</taxon>
        <taxon>Sordariomycetidae</taxon>
        <taxon>Coniochaetales</taxon>
        <taxon>Coniochaetaceae</taxon>
        <taxon>Coniochaeta</taxon>
    </lineage>
</organism>
<dbReference type="Pfam" id="PF01494">
    <property type="entry name" value="FAD_binding_3"/>
    <property type="match status" value="1"/>
</dbReference>
<dbReference type="InterPro" id="IPR002938">
    <property type="entry name" value="FAD-bd"/>
</dbReference>
<dbReference type="PRINTS" id="PR00420">
    <property type="entry name" value="RNGMNOXGNASE"/>
</dbReference>